<name>A0ABS2H345_9BACL</name>
<keyword evidence="1 2" id="KW-0749">Sporulation</keyword>
<evidence type="ECO:0000256" key="2">
    <source>
        <dbReference type="HAMAP-Rule" id="MF_00669"/>
    </source>
</evidence>
<protein>
    <recommendedName>
        <fullName evidence="2">Small, acid-soluble spore protein I</fullName>
        <shortName evidence="2">SASP I</shortName>
    </recommendedName>
</protein>
<dbReference type="Pfam" id="PF14098">
    <property type="entry name" value="SSPI"/>
    <property type="match status" value="1"/>
</dbReference>
<organism evidence="3 4">
    <name type="scientific">Paenibacillus rhizolycopersici</name>
    <dbReference type="NCBI Taxonomy" id="2780073"/>
    <lineage>
        <taxon>Bacteria</taxon>
        <taxon>Bacillati</taxon>
        <taxon>Bacillota</taxon>
        <taxon>Bacilli</taxon>
        <taxon>Bacillales</taxon>
        <taxon>Paenibacillaceae</taxon>
        <taxon>Paenibacillus</taxon>
    </lineage>
</organism>
<sequence>MPSITLDLRQAVMHKIHGQDEQGLREMIEGSIDAQEAALPGLGVVFETIWKHIDTSEQNELVSVLKQQVDQASLKPLK</sequence>
<accession>A0ABS2H345</accession>
<dbReference type="NCBIfam" id="TIGR03092">
    <property type="entry name" value="SASP_sspI"/>
    <property type="match status" value="1"/>
</dbReference>
<keyword evidence="4" id="KW-1185">Reference proteome</keyword>
<comment type="similarity">
    <text evidence="2">Belongs to the SspI family.</text>
</comment>
<dbReference type="InterPro" id="IPR017525">
    <property type="entry name" value="SspI"/>
</dbReference>
<comment type="caution">
    <text evidence="3">The sequence shown here is derived from an EMBL/GenBank/DDBJ whole genome shotgun (WGS) entry which is preliminary data.</text>
</comment>
<evidence type="ECO:0000256" key="1">
    <source>
        <dbReference type="ARBA" id="ARBA00022969"/>
    </source>
</evidence>
<evidence type="ECO:0000313" key="3">
    <source>
        <dbReference type="EMBL" id="MBM6995887.1"/>
    </source>
</evidence>
<proteinExistence type="evidence at transcript level"/>
<dbReference type="EMBL" id="JADCNN020000007">
    <property type="protein sequence ID" value="MBM6995887.1"/>
    <property type="molecule type" value="Genomic_DNA"/>
</dbReference>
<comment type="subcellular location">
    <subcellularLocation>
        <location evidence="2">Spore core</location>
    </subcellularLocation>
</comment>
<evidence type="ECO:0000313" key="4">
    <source>
        <dbReference type="Proteomes" id="UP001516620"/>
    </source>
</evidence>
<comment type="induction">
    <text evidence="2">Expressed only in the forespore compartment of sporulating cells.</text>
</comment>
<reference evidence="3 4" key="1">
    <citation type="submission" date="2021-01" db="EMBL/GenBank/DDBJ databases">
        <title>Paenibacillus sp.nov. isolated from the rhizosphere soil of tomato plant.</title>
        <authorList>
            <person name="Thin K.K."/>
            <person name="Zhang X."/>
            <person name="He S."/>
        </authorList>
    </citation>
    <scope>NUCLEOTIDE SEQUENCE [LARGE SCALE GENOMIC DNA]</scope>
    <source>
        <strain evidence="3 4">DXFW5</strain>
    </source>
</reference>
<dbReference type="HAMAP" id="MF_00669">
    <property type="entry name" value="SspI"/>
    <property type="match status" value="1"/>
</dbReference>
<gene>
    <name evidence="2 3" type="primary">sspI</name>
    <name evidence="3" type="ORF">IM700_009545</name>
</gene>
<dbReference type="RefSeq" id="WP_193417338.1">
    <property type="nucleotide sequence ID" value="NZ_JADCNN020000007.1"/>
</dbReference>
<dbReference type="Proteomes" id="UP001516620">
    <property type="component" value="Unassembled WGS sequence"/>
</dbReference>